<keyword evidence="8 10" id="KW-0206">Cytoskeleton</keyword>
<dbReference type="FunFam" id="3.30.740.10:FF:000005">
    <property type="entry name" value="Dynein light chain"/>
    <property type="match status" value="1"/>
</dbReference>
<evidence type="ECO:0000256" key="4">
    <source>
        <dbReference type="ARBA" id="ARBA00022490"/>
    </source>
</evidence>
<dbReference type="GO" id="GO:0007017">
    <property type="term" value="P:microtubule-based process"/>
    <property type="evidence" value="ECO:0007669"/>
    <property type="project" value="InterPro"/>
</dbReference>
<protein>
    <recommendedName>
        <fullName evidence="10">Dynein light chain</fullName>
    </recommendedName>
</protein>
<evidence type="ECO:0000256" key="2">
    <source>
        <dbReference type="ARBA" id="ARBA00004245"/>
    </source>
</evidence>
<keyword evidence="12" id="KW-1185">Reference proteome</keyword>
<gene>
    <name evidence="11" type="ORF">ECRASSUSDP1_LOCUS27616</name>
</gene>
<evidence type="ECO:0000256" key="3">
    <source>
        <dbReference type="ARBA" id="ARBA00022448"/>
    </source>
</evidence>
<dbReference type="AlphaFoldDB" id="A0AAD2D9I7"/>
<organism evidence="11 12">
    <name type="scientific">Euplotes crassus</name>
    <dbReference type="NCBI Taxonomy" id="5936"/>
    <lineage>
        <taxon>Eukaryota</taxon>
        <taxon>Sar</taxon>
        <taxon>Alveolata</taxon>
        <taxon>Ciliophora</taxon>
        <taxon>Intramacronucleata</taxon>
        <taxon>Spirotrichea</taxon>
        <taxon>Hypotrichia</taxon>
        <taxon>Euplotida</taxon>
        <taxon>Euplotidae</taxon>
        <taxon>Moneuplotes</taxon>
    </lineage>
</organism>
<accession>A0AAD2D9I7</accession>
<evidence type="ECO:0000256" key="6">
    <source>
        <dbReference type="ARBA" id="ARBA00022816"/>
    </source>
</evidence>
<sequence length="87" mass="10069">MTKYSINIIDMDSDLQDKCKAIIIDAFDKHLDEKNIADDIRKKIQKEHEPSWNCIVGKHFGAHVVHQTNCYLFCSYGELSILLWKSG</sequence>
<evidence type="ECO:0000256" key="7">
    <source>
        <dbReference type="ARBA" id="ARBA00022927"/>
    </source>
</evidence>
<evidence type="ECO:0000256" key="10">
    <source>
        <dbReference type="RuleBase" id="RU365010"/>
    </source>
</evidence>
<dbReference type="Gene3D" id="3.30.740.10">
    <property type="entry name" value="Protein Inhibitor Of Neuronal Nitric Oxide Synthase"/>
    <property type="match status" value="1"/>
</dbReference>
<dbReference type="InterPro" id="IPR001372">
    <property type="entry name" value="Dynein_light_chain_typ-1/2"/>
</dbReference>
<keyword evidence="7" id="KW-0653">Protein transport</keyword>
<evidence type="ECO:0000256" key="5">
    <source>
        <dbReference type="ARBA" id="ARBA00022701"/>
    </source>
</evidence>
<proteinExistence type="inferred from homology"/>
<comment type="similarity">
    <text evidence="10">Belongs to the dynein light chain family.</text>
</comment>
<evidence type="ECO:0000256" key="1">
    <source>
        <dbReference type="ARBA" id="ARBA00004123"/>
    </source>
</evidence>
<dbReference type="Proteomes" id="UP001295684">
    <property type="component" value="Unassembled WGS sequence"/>
</dbReference>
<dbReference type="GO" id="GO:0005874">
    <property type="term" value="C:microtubule"/>
    <property type="evidence" value="ECO:0007669"/>
    <property type="project" value="UniProtKB-KW"/>
</dbReference>
<dbReference type="PANTHER" id="PTHR11886:SF35">
    <property type="entry name" value="DYNEIN LIGHT CHAIN"/>
    <property type="match status" value="1"/>
</dbReference>
<evidence type="ECO:0000256" key="9">
    <source>
        <dbReference type="ARBA" id="ARBA00023242"/>
    </source>
</evidence>
<comment type="subcellular location">
    <subcellularLocation>
        <location evidence="2 10">Cytoplasm</location>
        <location evidence="2 10">Cytoskeleton</location>
    </subcellularLocation>
    <subcellularLocation>
        <location evidence="1">Nucleus</location>
    </subcellularLocation>
</comment>
<keyword evidence="4 10" id="KW-0963">Cytoplasm</keyword>
<evidence type="ECO:0000313" key="12">
    <source>
        <dbReference type="Proteomes" id="UP001295684"/>
    </source>
</evidence>
<name>A0AAD2D9I7_EUPCR</name>
<dbReference type="GO" id="GO:0005868">
    <property type="term" value="C:cytoplasmic dynein complex"/>
    <property type="evidence" value="ECO:0007669"/>
    <property type="project" value="TreeGrafter"/>
</dbReference>
<keyword evidence="9" id="KW-0539">Nucleus</keyword>
<keyword evidence="10" id="KW-0505">Motor protein</keyword>
<evidence type="ECO:0000256" key="8">
    <source>
        <dbReference type="ARBA" id="ARBA00023212"/>
    </source>
</evidence>
<keyword evidence="5 10" id="KW-0493">Microtubule</keyword>
<dbReference type="SMART" id="SM01375">
    <property type="entry name" value="Dynein_light"/>
    <property type="match status" value="1"/>
</dbReference>
<dbReference type="GO" id="GO:0045505">
    <property type="term" value="F:dynein intermediate chain binding"/>
    <property type="evidence" value="ECO:0007669"/>
    <property type="project" value="TreeGrafter"/>
</dbReference>
<evidence type="ECO:0000313" key="11">
    <source>
        <dbReference type="EMBL" id="CAI2386017.1"/>
    </source>
</evidence>
<dbReference type="GO" id="GO:0051028">
    <property type="term" value="P:mRNA transport"/>
    <property type="evidence" value="ECO:0007669"/>
    <property type="project" value="UniProtKB-KW"/>
</dbReference>
<comment type="caution">
    <text evidence="11">The sequence shown here is derived from an EMBL/GenBank/DDBJ whole genome shotgun (WGS) entry which is preliminary data.</text>
</comment>
<reference evidence="11" key="1">
    <citation type="submission" date="2023-07" db="EMBL/GenBank/DDBJ databases">
        <authorList>
            <consortium name="AG Swart"/>
            <person name="Singh M."/>
            <person name="Singh A."/>
            <person name="Seah K."/>
            <person name="Emmerich C."/>
        </authorList>
    </citation>
    <scope>NUCLEOTIDE SEQUENCE</scope>
    <source>
        <strain evidence="11">DP1</strain>
    </source>
</reference>
<dbReference type="InterPro" id="IPR037177">
    <property type="entry name" value="DLC_sf"/>
</dbReference>
<dbReference type="PANTHER" id="PTHR11886">
    <property type="entry name" value="DYNEIN LIGHT CHAIN"/>
    <property type="match status" value="1"/>
</dbReference>
<keyword evidence="3" id="KW-0813">Transport</keyword>
<keyword evidence="6" id="KW-0509">mRNA transport</keyword>
<dbReference type="Pfam" id="PF01221">
    <property type="entry name" value="Dynein_light"/>
    <property type="match status" value="1"/>
</dbReference>
<dbReference type="GO" id="GO:0005634">
    <property type="term" value="C:nucleus"/>
    <property type="evidence" value="ECO:0007669"/>
    <property type="project" value="UniProtKB-SubCell"/>
</dbReference>
<dbReference type="EMBL" id="CAMPGE010028499">
    <property type="protein sequence ID" value="CAI2386017.1"/>
    <property type="molecule type" value="Genomic_DNA"/>
</dbReference>
<keyword evidence="10" id="KW-0243">Dynein</keyword>
<dbReference type="SUPFAM" id="SSF54648">
    <property type="entry name" value="DLC"/>
    <property type="match status" value="1"/>
</dbReference>
<dbReference type="GO" id="GO:0015031">
    <property type="term" value="P:protein transport"/>
    <property type="evidence" value="ECO:0007669"/>
    <property type="project" value="UniProtKB-KW"/>
</dbReference>